<protein>
    <submittedName>
        <fullName evidence="2">Uncharacterized protein</fullName>
    </submittedName>
</protein>
<dbReference type="Proteomes" id="UP000199205">
    <property type="component" value="Unassembled WGS sequence"/>
</dbReference>
<dbReference type="AlphaFoldDB" id="A0A1C3XG99"/>
<feature type="compositionally biased region" description="Basic and acidic residues" evidence="1">
    <location>
        <begin position="215"/>
        <end position="224"/>
    </location>
</feature>
<dbReference type="EMBL" id="FMAF01000038">
    <property type="protein sequence ID" value="SCB51268.1"/>
    <property type="molecule type" value="Genomic_DNA"/>
</dbReference>
<evidence type="ECO:0000256" key="1">
    <source>
        <dbReference type="SAM" id="MobiDB-lite"/>
    </source>
</evidence>
<name>A0A1C3XG99_9HYPH</name>
<feature type="region of interest" description="Disordered" evidence="1">
    <location>
        <begin position="212"/>
        <end position="247"/>
    </location>
</feature>
<gene>
    <name evidence="2" type="ORF">GA0061101_13819</name>
</gene>
<organism evidence="2 3">
    <name type="scientific">Rhizobium lusitanum</name>
    <dbReference type="NCBI Taxonomy" id="293958"/>
    <lineage>
        <taxon>Bacteria</taxon>
        <taxon>Pseudomonadati</taxon>
        <taxon>Pseudomonadota</taxon>
        <taxon>Alphaproteobacteria</taxon>
        <taxon>Hyphomicrobiales</taxon>
        <taxon>Rhizobiaceae</taxon>
        <taxon>Rhizobium/Agrobacterium group</taxon>
        <taxon>Rhizobium</taxon>
    </lineage>
</organism>
<reference evidence="2 3" key="1">
    <citation type="submission" date="2016-08" db="EMBL/GenBank/DDBJ databases">
        <authorList>
            <person name="Seilhamer J.J."/>
        </authorList>
    </citation>
    <scope>NUCLEOTIDE SEQUENCE [LARGE SCALE GENOMIC DNA]</scope>
    <source>
        <strain evidence="2 3">P1-7</strain>
    </source>
</reference>
<accession>A0A1C3XG99</accession>
<proteinExistence type="predicted"/>
<sequence length="247" mass="27460">MAGANDSAEQKKAIYKKFKSDVHSTLPDLTTPDGQVLPKPEIFVFLTNPDLTVTEETTLIGFTKEEGFAGCEIMDRERIRIALDAVDGFATRSQSLGIVLSEAEQASFFSRWGDDIQFVISTGFSSLNQTLSRVLFLQETGDVLDGLYVRYELDREYTADEIGHFRIFVAMTLNEPKLNIFQILFGASDKSGRYRPQDNTWDNPGIGAGKGGGYWERHVGGHSDGDEDDANSKWQCVGTEQRRPGPC</sequence>
<evidence type="ECO:0000313" key="2">
    <source>
        <dbReference type="EMBL" id="SCB51268.1"/>
    </source>
</evidence>
<dbReference type="OrthoDB" id="8441772at2"/>
<evidence type="ECO:0000313" key="3">
    <source>
        <dbReference type="Proteomes" id="UP000199205"/>
    </source>
</evidence>
<dbReference type="RefSeq" id="WP_092576997.1">
    <property type="nucleotide sequence ID" value="NZ_FMAF01000038.1"/>
</dbReference>